<keyword evidence="2" id="KW-1185">Reference proteome</keyword>
<dbReference type="EMBL" id="BMQN01000001">
    <property type="protein sequence ID" value="GGR84575.1"/>
    <property type="molecule type" value="Genomic_DNA"/>
</dbReference>
<name>A0ABQ2S0A3_9DEIO</name>
<organism evidence="1 2">
    <name type="scientific">Deinococcus sedimenti</name>
    <dbReference type="NCBI Taxonomy" id="1867090"/>
    <lineage>
        <taxon>Bacteria</taxon>
        <taxon>Thermotogati</taxon>
        <taxon>Deinococcota</taxon>
        <taxon>Deinococci</taxon>
        <taxon>Deinococcales</taxon>
        <taxon>Deinococcaceae</taxon>
        <taxon>Deinococcus</taxon>
    </lineage>
</organism>
<evidence type="ECO:0000313" key="1">
    <source>
        <dbReference type="EMBL" id="GGR84575.1"/>
    </source>
</evidence>
<reference evidence="2" key="1">
    <citation type="journal article" date="2019" name="Int. J. Syst. Evol. Microbiol.">
        <title>The Global Catalogue of Microorganisms (GCM) 10K type strain sequencing project: providing services to taxonomists for standard genome sequencing and annotation.</title>
        <authorList>
            <consortium name="The Broad Institute Genomics Platform"/>
            <consortium name="The Broad Institute Genome Sequencing Center for Infectious Disease"/>
            <person name="Wu L."/>
            <person name="Ma J."/>
        </authorList>
    </citation>
    <scope>NUCLEOTIDE SEQUENCE [LARGE SCALE GENOMIC DNA]</scope>
    <source>
        <strain evidence="2">JCM 31405</strain>
    </source>
</reference>
<dbReference type="RefSeq" id="WP_189071951.1">
    <property type="nucleotide sequence ID" value="NZ_BMQN01000001.1"/>
</dbReference>
<dbReference type="Proteomes" id="UP000644548">
    <property type="component" value="Unassembled WGS sequence"/>
</dbReference>
<evidence type="ECO:0000313" key="2">
    <source>
        <dbReference type="Proteomes" id="UP000644548"/>
    </source>
</evidence>
<gene>
    <name evidence="1" type="ORF">GCM10008960_09510</name>
</gene>
<proteinExistence type="predicted"/>
<sequence>MQLRIEFEMLQRLQRAGRISPTLDRDDLMTIARLRLCMPTNRGDIRRLVQRHLRGCVSKVAQYRHQPVLRTTSDITGASVTLYRDLLPNGTSAYYRACCGGDYWQKELWA</sequence>
<accession>A0ABQ2S0A3</accession>
<comment type="caution">
    <text evidence="1">The sequence shown here is derived from an EMBL/GenBank/DDBJ whole genome shotgun (WGS) entry which is preliminary data.</text>
</comment>
<protein>
    <submittedName>
        <fullName evidence="1">Uncharacterized protein</fullName>
    </submittedName>
</protein>